<accession>A0A5B7GL57</accession>
<proteinExistence type="predicted"/>
<evidence type="ECO:0000313" key="3">
    <source>
        <dbReference type="Proteomes" id="UP000324222"/>
    </source>
</evidence>
<dbReference type="EMBL" id="VSRR010015003">
    <property type="protein sequence ID" value="MPC57698.1"/>
    <property type="molecule type" value="Genomic_DNA"/>
</dbReference>
<evidence type="ECO:0000313" key="2">
    <source>
        <dbReference type="EMBL" id="MPC57698.1"/>
    </source>
</evidence>
<dbReference type="Proteomes" id="UP000324222">
    <property type="component" value="Unassembled WGS sequence"/>
</dbReference>
<reference evidence="2 3" key="1">
    <citation type="submission" date="2019-05" db="EMBL/GenBank/DDBJ databases">
        <title>Another draft genome of Portunus trituberculatus and its Hox gene families provides insights of decapod evolution.</title>
        <authorList>
            <person name="Jeong J.-H."/>
            <person name="Song I."/>
            <person name="Kim S."/>
            <person name="Choi T."/>
            <person name="Kim D."/>
            <person name="Ryu S."/>
            <person name="Kim W."/>
        </authorList>
    </citation>
    <scope>NUCLEOTIDE SEQUENCE [LARGE SCALE GENOMIC DNA]</scope>
    <source>
        <tissue evidence="2">Muscle</tissue>
    </source>
</reference>
<comment type="caution">
    <text evidence="2">The sequence shown here is derived from an EMBL/GenBank/DDBJ whole genome shotgun (WGS) entry which is preliminary data.</text>
</comment>
<feature type="region of interest" description="Disordered" evidence="1">
    <location>
        <begin position="1"/>
        <end position="25"/>
    </location>
</feature>
<dbReference type="AlphaFoldDB" id="A0A5B7GL57"/>
<name>A0A5B7GL57_PORTR</name>
<keyword evidence="3" id="KW-1185">Reference proteome</keyword>
<sequence>MKDCDKEGVDEAPSGAENGTSPPAALDILAAGGKKEGREAMECAPPRHSLCEAFSEIRKCKK</sequence>
<evidence type="ECO:0000256" key="1">
    <source>
        <dbReference type="SAM" id="MobiDB-lite"/>
    </source>
</evidence>
<protein>
    <submittedName>
        <fullName evidence="2">Uncharacterized protein</fullName>
    </submittedName>
</protein>
<gene>
    <name evidence="2" type="ORF">E2C01_051685</name>
</gene>
<organism evidence="2 3">
    <name type="scientific">Portunus trituberculatus</name>
    <name type="common">Swimming crab</name>
    <name type="synonym">Neptunus trituberculatus</name>
    <dbReference type="NCBI Taxonomy" id="210409"/>
    <lineage>
        <taxon>Eukaryota</taxon>
        <taxon>Metazoa</taxon>
        <taxon>Ecdysozoa</taxon>
        <taxon>Arthropoda</taxon>
        <taxon>Crustacea</taxon>
        <taxon>Multicrustacea</taxon>
        <taxon>Malacostraca</taxon>
        <taxon>Eumalacostraca</taxon>
        <taxon>Eucarida</taxon>
        <taxon>Decapoda</taxon>
        <taxon>Pleocyemata</taxon>
        <taxon>Brachyura</taxon>
        <taxon>Eubrachyura</taxon>
        <taxon>Portunoidea</taxon>
        <taxon>Portunidae</taxon>
        <taxon>Portuninae</taxon>
        <taxon>Portunus</taxon>
    </lineage>
</organism>